<dbReference type="Pfam" id="PF01694">
    <property type="entry name" value="Rhomboid"/>
    <property type="match status" value="1"/>
</dbReference>
<feature type="transmembrane region" description="Helical" evidence="7">
    <location>
        <begin position="18"/>
        <end position="36"/>
    </location>
</feature>
<evidence type="ECO:0000256" key="1">
    <source>
        <dbReference type="ARBA" id="ARBA00004141"/>
    </source>
</evidence>
<evidence type="ECO:0000256" key="2">
    <source>
        <dbReference type="ARBA" id="ARBA00009045"/>
    </source>
</evidence>
<feature type="transmembrane region" description="Helical" evidence="7">
    <location>
        <begin position="72"/>
        <end position="92"/>
    </location>
</feature>
<dbReference type="InterPro" id="IPR035952">
    <property type="entry name" value="Rhomboid-like_sf"/>
</dbReference>
<dbReference type="SUPFAM" id="SSF144091">
    <property type="entry name" value="Rhomboid-like"/>
    <property type="match status" value="1"/>
</dbReference>
<dbReference type="InterPro" id="IPR050925">
    <property type="entry name" value="Rhomboid_protease_S54"/>
</dbReference>
<dbReference type="Gene3D" id="1.20.1540.10">
    <property type="entry name" value="Rhomboid-like"/>
    <property type="match status" value="1"/>
</dbReference>
<proteinExistence type="inferred from homology"/>
<accession>A0A840BHM0</accession>
<evidence type="ECO:0000256" key="7">
    <source>
        <dbReference type="SAM" id="Phobius"/>
    </source>
</evidence>
<keyword evidence="10" id="KW-1185">Reference proteome</keyword>
<evidence type="ECO:0000256" key="5">
    <source>
        <dbReference type="ARBA" id="ARBA00022989"/>
    </source>
</evidence>
<evidence type="ECO:0000256" key="3">
    <source>
        <dbReference type="ARBA" id="ARBA00022692"/>
    </source>
</evidence>
<evidence type="ECO:0000256" key="4">
    <source>
        <dbReference type="ARBA" id="ARBA00022801"/>
    </source>
</evidence>
<comment type="caution">
    <text evidence="9">The sequence shown here is derived from an EMBL/GenBank/DDBJ whole genome shotgun (WGS) entry which is preliminary data.</text>
</comment>
<feature type="transmembrane region" description="Helical" evidence="7">
    <location>
        <begin position="160"/>
        <end position="179"/>
    </location>
</feature>
<comment type="subcellular location">
    <subcellularLocation>
        <location evidence="1">Membrane</location>
        <topology evidence="1">Multi-pass membrane protein</topology>
    </subcellularLocation>
</comment>
<dbReference type="EMBL" id="JACIET010000001">
    <property type="protein sequence ID" value="MBB4012460.1"/>
    <property type="molecule type" value="Genomic_DNA"/>
</dbReference>
<dbReference type="EC" id="3.4.21.105" evidence="9"/>
<dbReference type="PANTHER" id="PTHR43731:SF14">
    <property type="entry name" value="PRESENILIN-ASSOCIATED RHOMBOID-LIKE PROTEIN, MITOCHONDRIAL"/>
    <property type="match status" value="1"/>
</dbReference>
<reference evidence="9 10" key="1">
    <citation type="submission" date="2020-08" db="EMBL/GenBank/DDBJ databases">
        <title>Genomic Encyclopedia of Type Strains, Phase IV (KMG-IV): sequencing the most valuable type-strain genomes for metagenomic binning, comparative biology and taxonomic classification.</title>
        <authorList>
            <person name="Goeker M."/>
        </authorList>
    </citation>
    <scope>NUCLEOTIDE SEQUENCE [LARGE SCALE GENOMIC DNA]</scope>
    <source>
        <strain evidence="9 10">DSM 106739</strain>
    </source>
</reference>
<feature type="domain" description="Peptidase S54 rhomboid" evidence="8">
    <location>
        <begin position="63"/>
        <end position="201"/>
    </location>
</feature>
<dbReference type="AlphaFoldDB" id="A0A840BHM0"/>
<dbReference type="RefSeq" id="WP_183634260.1">
    <property type="nucleotide sequence ID" value="NZ_BAABLE010000011.1"/>
</dbReference>
<dbReference type="GO" id="GO:0006508">
    <property type="term" value="P:proteolysis"/>
    <property type="evidence" value="ECO:0007669"/>
    <property type="project" value="UniProtKB-KW"/>
</dbReference>
<evidence type="ECO:0000259" key="8">
    <source>
        <dbReference type="Pfam" id="PF01694"/>
    </source>
</evidence>
<name>A0A840BHM0_9RHOO</name>
<evidence type="ECO:0000313" key="10">
    <source>
        <dbReference type="Proteomes" id="UP000561045"/>
    </source>
</evidence>
<feature type="transmembrane region" description="Helical" evidence="7">
    <location>
        <begin position="48"/>
        <end position="66"/>
    </location>
</feature>
<keyword evidence="9" id="KW-0645">Protease</keyword>
<dbReference type="PANTHER" id="PTHR43731">
    <property type="entry name" value="RHOMBOID PROTEASE"/>
    <property type="match status" value="1"/>
</dbReference>
<feature type="transmembrane region" description="Helical" evidence="7">
    <location>
        <begin position="128"/>
        <end position="148"/>
    </location>
</feature>
<feature type="transmembrane region" description="Helical" evidence="7">
    <location>
        <begin position="185"/>
        <end position="202"/>
    </location>
</feature>
<gene>
    <name evidence="9" type="ORF">GGR36_001768</name>
</gene>
<evidence type="ECO:0000313" key="9">
    <source>
        <dbReference type="EMBL" id="MBB4012460.1"/>
    </source>
</evidence>
<evidence type="ECO:0000256" key="6">
    <source>
        <dbReference type="ARBA" id="ARBA00023136"/>
    </source>
</evidence>
<keyword evidence="5 7" id="KW-1133">Transmembrane helix</keyword>
<feature type="transmembrane region" description="Helical" evidence="7">
    <location>
        <begin position="104"/>
        <end position="122"/>
    </location>
</feature>
<keyword evidence="6 7" id="KW-0472">Membrane</keyword>
<keyword evidence="3 7" id="KW-0812">Transmembrane</keyword>
<protein>
    <submittedName>
        <fullName evidence="9">Rhomboid protease GluP</fullName>
        <ecNumber evidence="9">3.4.21.105</ecNumber>
    </submittedName>
</protein>
<sequence>MNEERFLDLLFGRISRPWVTYLLVAANLLVFAWLVLRSGSIMQINSQVLINYGALYGPAALTGQGWRVITAIFLHGGLMHIALNMFALWQVGAVGERLFGHRNFLLTYAGAGLLGSFLSLWWKPGVLSVGASGAIFGLYGALLAYLIFERRAVPHAILRELRTSTVAFIGFSLFAGVALPGIDNAAHVGGLVAGFVLGAGFAHPLDQRPGLGVWLRSLSGISAVLCLALMLWQGAQPAGEGFRRMALEQRQAALFAETDLELSQRVAALVAGLQQGKITREAALEQIENELLPGRELQLQMVTALPKTVPQREMLVAYQQARRNAVMALGKACATGESHWIEVAANQSLLADNVMLRIRLAQTQQGTRGRQ</sequence>
<dbReference type="GO" id="GO:0004252">
    <property type="term" value="F:serine-type endopeptidase activity"/>
    <property type="evidence" value="ECO:0007669"/>
    <property type="project" value="InterPro"/>
</dbReference>
<dbReference type="InterPro" id="IPR022764">
    <property type="entry name" value="Peptidase_S54_rhomboid_dom"/>
</dbReference>
<dbReference type="Proteomes" id="UP000561045">
    <property type="component" value="Unassembled WGS sequence"/>
</dbReference>
<dbReference type="GO" id="GO:0016020">
    <property type="term" value="C:membrane"/>
    <property type="evidence" value="ECO:0007669"/>
    <property type="project" value="UniProtKB-SubCell"/>
</dbReference>
<keyword evidence="4 9" id="KW-0378">Hydrolase</keyword>
<comment type="similarity">
    <text evidence="2">Belongs to the peptidase S54 family.</text>
</comment>
<organism evidence="9 10">
    <name type="scientific">Niveibacterium umoris</name>
    <dbReference type="NCBI Taxonomy" id="1193620"/>
    <lineage>
        <taxon>Bacteria</taxon>
        <taxon>Pseudomonadati</taxon>
        <taxon>Pseudomonadota</taxon>
        <taxon>Betaproteobacteria</taxon>
        <taxon>Rhodocyclales</taxon>
        <taxon>Rhodocyclaceae</taxon>
        <taxon>Niveibacterium</taxon>
    </lineage>
</organism>
<feature type="transmembrane region" description="Helical" evidence="7">
    <location>
        <begin position="214"/>
        <end position="235"/>
    </location>
</feature>